<sequence>MRDWTTGMSDLANKIGPFKPITLLLLISLLSCNQEAPLPKVASIDLLLLKSTSVSYGEYKVSNHVTFPTPDSISFLNTTLYPTRITQTTYEYDDQKRIVKSQGVDLDSIHSTETGGGSAVTTYTYTAQTVTPHSDRYPLEPSRLNSEGYIANGNTYDQNGHRTNGAIILNDNIIQVKSSNNLGFTSLVIYEYDLTKPNIPDPYQNLYGKPSYNLLVKETLLFTYPTGGYKEITTYTYEYDQRGLPKRRTAYSEFFEIGTSASGNIKSPEKQVVISNFEFAR</sequence>
<dbReference type="Proteomes" id="UP000198598">
    <property type="component" value="Unassembled WGS sequence"/>
</dbReference>
<reference evidence="1 2" key="1">
    <citation type="submission" date="2016-10" db="EMBL/GenBank/DDBJ databases">
        <authorList>
            <person name="de Groot N.N."/>
        </authorList>
    </citation>
    <scope>NUCLEOTIDE SEQUENCE [LARGE SCALE GENOMIC DNA]</scope>
    <source>
        <strain evidence="1 2">DSM 26130</strain>
    </source>
</reference>
<organism evidence="1 2">
    <name type="scientific">Spirosoma endophyticum</name>
    <dbReference type="NCBI Taxonomy" id="662367"/>
    <lineage>
        <taxon>Bacteria</taxon>
        <taxon>Pseudomonadati</taxon>
        <taxon>Bacteroidota</taxon>
        <taxon>Cytophagia</taxon>
        <taxon>Cytophagales</taxon>
        <taxon>Cytophagaceae</taxon>
        <taxon>Spirosoma</taxon>
    </lineage>
</organism>
<dbReference type="OrthoDB" id="958326at2"/>
<name>A0A1I1Z644_9BACT</name>
<dbReference type="RefSeq" id="WP_143100739.1">
    <property type="nucleotide sequence ID" value="NZ_FOLQ01000012.1"/>
</dbReference>
<protein>
    <submittedName>
        <fullName evidence="1">Uncharacterized protein</fullName>
    </submittedName>
</protein>
<keyword evidence="2" id="KW-1185">Reference proteome</keyword>
<evidence type="ECO:0000313" key="1">
    <source>
        <dbReference type="EMBL" id="SFE26758.1"/>
    </source>
</evidence>
<evidence type="ECO:0000313" key="2">
    <source>
        <dbReference type="Proteomes" id="UP000198598"/>
    </source>
</evidence>
<dbReference type="EMBL" id="FOLQ01000012">
    <property type="protein sequence ID" value="SFE26758.1"/>
    <property type="molecule type" value="Genomic_DNA"/>
</dbReference>
<proteinExistence type="predicted"/>
<dbReference type="PROSITE" id="PS51257">
    <property type="entry name" value="PROKAR_LIPOPROTEIN"/>
    <property type="match status" value="1"/>
</dbReference>
<gene>
    <name evidence="1" type="ORF">SAMN05216167_11217</name>
</gene>
<dbReference type="STRING" id="662367.SAMN05216167_11217"/>
<accession>A0A1I1Z644</accession>
<dbReference type="AlphaFoldDB" id="A0A1I1Z644"/>